<evidence type="ECO:0000313" key="2">
    <source>
        <dbReference type="Proteomes" id="UP000636888"/>
    </source>
</evidence>
<dbReference type="RefSeq" id="WP_199385862.1">
    <property type="nucleotide sequence ID" value="NZ_JAEMHM010000018.1"/>
</dbReference>
<comment type="caution">
    <text evidence="1">The sequence shown here is derived from an EMBL/GenBank/DDBJ whole genome shotgun (WGS) entry which is preliminary data.</text>
</comment>
<dbReference type="Proteomes" id="UP000636888">
    <property type="component" value="Unassembled WGS sequence"/>
</dbReference>
<protein>
    <submittedName>
        <fullName evidence="1">Uncharacterized protein</fullName>
    </submittedName>
</protein>
<evidence type="ECO:0000313" key="1">
    <source>
        <dbReference type="EMBL" id="MBJ6726949.1"/>
    </source>
</evidence>
<proteinExistence type="predicted"/>
<accession>A0A8J7M1J4</accession>
<name>A0A8J7M1J4_9BACT</name>
<gene>
    <name evidence="1" type="ORF">JFN93_19740</name>
</gene>
<reference evidence="1" key="1">
    <citation type="submission" date="2020-12" db="EMBL/GenBank/DDBJ databases">
        <title>Geomonas sp. Red875, isolated from river sediment.</title>
        <authorList>
            <person name="Xu Z."/>
            <person name="Zhang Z."/>
            <person name="Masuda Y."/>
            <person name="Itoh H."/>
            <person name="Senoo K."/>
        </authorList>
    </citation>
    <scope>NUCLEOTIDE SEQUENCE</scope>
    <source>
        <strain evidence="1">Red875</strain>
    </source>
</reference>
<dbReference type="EMBL" id="JAEMHM010000018">
    <property type="protein sequence ID" value="MBJ6726949.1"/>
    <property type="molecule type" value="Genomic_DNA"/>
</dbReference>
<sequence length="69" mass="7761">MEECKDQNHKEHICALTAKGDISQVHRLSLHPEYECNRCGARVHDLDRVCDPRDLPDIGDFGDGADVKS</sequence>
<keyword evidence="2" id="KW-1185">Reference proteome</keyword>
<organism evidence="1 2">
    <name type="scientific">Geomesophilobacter sediminis</name>
    <dbReference type="NCBI Taxonomy" id="2798584"/>
    <lineage>
        <taxon>Bacteria</taxon>
        <taxon>Pseudomonadati</taxon>
        <taxon>Thermodesulfobacteriota</taxon>
        <taxon>Desulfuromonadia</taxon>
        <taxon>Geobacterales</taxon>
        <taxon>Geobacteraceae</taxon>
        <taxon>Geomesophilobacter</taxon>
    </lineage>
</organism>
<dbReference type="AlphaFoldDB" id="A0A8J7M1J4"/>